<dbReference type="EMBL" id="CP139960">
    <property type="protein sequence ID" value="WQD39556.1"/>
    <property type="molecule type" value="Genomic_DNA"/>
</dbReference>
<dbReference type="SUPFAM" id="SSF53448">
    <property type="entry name" value="Nucleotide-diphospho-sugar transferases"/>
    <property type="match status" value="1"/>
</dbReference>
<dbReference type="InterPro" id="IPR006549">
    <property type="entry name" value="HAD-SF_hydro_IIIA"/>
</dbReference>
<evidence type="ECO:0000256" key="1">
    <source>
        <dbReference type="ARBA" id="ARBA00022490"/>
    </source>
</evidence>
<protein>
    <submittedName>
        <fullName evidence="5">HAD-IIIA family hydrolase</fullName>
    </submittedName>
</protein>
<dbReference type="GO" id="GO:0016787">
    <property type="term" value="F:hydrolase activity"/>
    <property type="evidence" value="ECO:0007669"/>
    <property type="project" value="UniProtKB-KW"/>
</dbReference>
<dbReference type="InterPro" id="IPR005835">
    <property type="entry name" value="NTP_transferase_dom"/>
</dbReference>
<gene>
    <name evidence="5" type="ORF">U0035_05275</name>
</gene>
<accession>A0ABZ0W8T0</accession>
<proteinExistence type="predicted"/>
<dbReference type="InterPro" id="IPR023214">
    <property type="entry name" value="HAD_sf"/>
</dbReference>
<sequence>MSSDINRNVIASGPIQEAIILAGGLGTRLRSAVPDLPKCMAPVAGQPFLFYVVNYLRMQDIKKIIFSLGYMHEVILNWLQHEFPTLSYEYVIEDEPLGTGGAIQLALEKAETDNVFVANGDTLFKFDASAMLDQHLNKKAECTLALKPMQQFERYGVVELNEQDTIISFKEKQYYESGLINAGLYLINKQKFFARNFPVKFSFEKDYLEKFVGEHVFSGLSTNAYFIDIGIPEDYNRAQSEFSKPDLDLAAIDKSWTLFLDRDGVINHDNPGGYITTADEFRFTDGSPELFKKLSGIFGRIVVVTNQRGVGRGIIQYDDLMAMNTKMLQGIQEAGGTIEKIYFCTDTDNRSFGRKPNPGMAVQAIKDFPDIDVNKSVIVGNSLSDMKFGCYTGMYTVFVTTTNKAVSFPHPDINLIFEDLSSFAASLK</sequence>
<dbReference type="SUPFAM" id="SSF56784">
    <property type="entry name" value="HAD-like"/>
    <property type="match status" value="1"/>
</dbReference>
<reference evidence="5 6" key="1">
    <citation type="submission" date="2023-12" db="EMBL/GenBank/DDBJ databases">
        <title>Genome sequencing and assembly of bacterial species from a model synthetic community.</title>
        <authorList>
            <person name="Hogle S.L."/>
        </authorList>
    </citation>
    <scope>NUCLEOTIDE SEQUENCE [LARGE SCALE GENOMIC DNA]</scope>
    <source>
        <strain evidence="5 6">HAMBI_3031</strain>
    </source>
</reference>
<keyword evidence="3 5" id="KW-0378">Hydrolase</keyword>
<keyword evidence="1" id="KW-0963">Cytoplasm</keyword>
<dbReference type="InterPro" id="IPR029044">
    <property type="entry name" value="Nucleotide-diphossugar_trans"/>
</dbReference>
<keyword evidence="6" id="KW-1185">Reference proteome</keyword>
<dbReference type="Gene3D" id="3.40.50.1000">
    <property type="entry name" value="HAD superfamily/HAD-like"/>
    <property type="match status" value="1"/>
</dbReference>
<evidence type="ECO:0000313" key="6">
    <source>
        <dbReference type="Proteomes" id="UP001325680"/>
    </source>
</evidence>
<dbReference type="Gene3D" id="3.90.550.10">
    <property type="entry name" value="Spore Coat Polysaccharide Biosynthesis Protein SpsA, Chain A"/>
    <property type="match status" value="1"/>
</dbReference>
<dbReference type="RefSeq" id="WP_245957552.1">
    <property type="nucleotide sequence ID" value="NZ_CP139960.1"/>
</dbReference>
<dbReference type="Proteomes" id="UP001325680">
    <property type="component" value="Chromosome"/>
</dbReference>
<dbReference type="Pfam" id="PF00483">
    <property type="entry name" value="NTP_transferase"/>
    <property type="match status" value="1"/>
</dbReference>
<dbReference type="InterPro" id="IPR006543">
    <property type="entry name" value="Histidinol-phos"/>
</dbReference>
<keyword evidence="2" id="KW-0479">Metal-binding</keyword>
<feature type="domain" description="Nucleotidyl transferase" evidence="4">
    <location>
        <begin position="18"/>
        <end position="241"/>
    </location>
</feature>
<evidence type="ECO:0000256" key="2">
    <source>
        <dbReference type="ARBA" id="ARBA00022723"/>
    </source>
</evidence>
<dbReference type="CDD" id="cd06915">
    <property type="entry name" value="NTP_transferase_WcbM_like"/>
    <property type="match status" value="1"/>
</dbReference>
<dbReference type="InterPro" id="IPR050486">
    <property type="entry name" value="Mannose-1P_guanyltransferase"/>
</dbReference>
<evidence type="ECO:0000313" key="5">
    <source>
        <dbReference type="EMBL" id="WQD39556.1"/>
    </source>
</evidence>
<evidence type="ECO:0000259" key="4">
    <source>
        <dbReference type="Pfam" id="PF00483"/>
    </source>
</evidence>
<dbReference type="PANTHER" id="PTHR22572">
    <property type="entry name" value="SUGAR-1-PHOSPHATE GUANYL TRANSFERASE"/>
    <property type="match status" value="1"/>
</dbReference>
<evidence type="ECO:0000256" key="3">
    <source>
        <dbReference type="ARBA" id="ARBA00022801"/>
    </source>
</evidence>
<dbReference type="InterPro" id="IPR036412">
    <property type="entry name" value="HAD-like_sf"/>
</dbReference>
<dbReference type="Pfam" id="PF13242">
    <property type="entry name" value="Hydrolase_like"/>
    <property type="match status" value="1"/>
</dbReference>
<dbReference type="NCBIfam" id="TIGR01656">
    <property type="entry name" value="Histidinol-ppas"/>
    <property type="match status" value="1"/>
</dbReference>
<name>A0ABZ0W8T0_9BACT</name>
<dbReference type="NCBIfam" id="TIGR01662">
    <property type="entry name" value="HAD-SF-IIIA"/>
    <property type="match status" value="1"/>
</dbReference>
<organism evidence="5 6">
    <name type="scientific">Niabella yanshanensis</name>
    <dbReference type="NCBI Taxonomy" id="577386"/>
    <lineage>
        <taxon>Bacteria</taxon>
        <taxon>Pseudomonadati</taxon>
        <taxon>Bacteroidota</taxon>
        <taxon>Chitinophagia</taxon>
        <taxon>Chitinophagales</taxon>
        <taxon>Chitinophagaceae</taxon>
        <taxon>Niabella</taxon>
    </lineage>
</organism>